<evidence type="ECO:0000313" key="5">
    <source>
        <dbReference type="EMBL" id="GAA6114147.1"/>
    </source>
</evidence>
<feature type="transmembrane region" description="Helical" evidence="3">
    <location>
        <begin position="29"/>
        <end position="50"/>
    </location>
</feature>
<accession>A0ABP9ZH67</accession>
<dbReference type="EMBL" id="BAABVV010000028">
    <property type="protein sequence ID" value="GAA6114147.1"/>
    <property type="molecule type" value="Genomic_DNA"/>
</dbReference>
<keyword evidence="6" id="KW-1185">Reference proteome</keyword>
<keyword evidence="3" id="KW-0472">Membrane</keyword>
<feature type="domain" description="Cell envelope-related transcriptional attenuator" evidence="4">
    <location>
        <begin position="100"/>
        <end position="246"/>
    </location>
</feature>
<dbReference type="Proteomes" id="UP001438112">
    <property type="component" value="Unassembled WGS sequence"/>
</dbReference>
<keyword evidence="3" id="KW-1133">Transmembrane helix</keyword>
<feature type="compositionally biased region" description="Basic residues" evidence="2">
    <location>
        <begin position="12"/>
        <end position="22"/>
    </location>
</feature>
<evidence type="ECO:0000259" key="4">
    <source>
        <dbReference type="Pfam" id="PF03816"/>
    </source>
</evidence>
<feature type="compositionally biased region" description="Polar residues" evidence="2">
    <location>
        <begin position="1"/>
        <end position="11"/>
    </location>
</feature>
<keyword evidence="3" id="KW-0812">Transmembrane</keyword>
<dbReference type="InterPro" id="IPR050922">
    <property type="entry name" value="LytR/CpsA/Psr_CW_biosynth"/>
</dbReference>
<evidence type="ECO:0000256" key="3">
    <source>
        <dbReference type="SAM" id="Phobius"/>
    </source>
</evidence>
<dbReference type="InterPro" id="IPR004474">
    <property type="entry name" value="LytR_CpsA_psr"/>
</dbReference>
<dbReference type="PANTHER" id="PTHR33392">
    <property type="entry name" value="POLYISOPRENYL-TEICHOIC ACID--PEPTIDOGLYCAN TEICHOIC ACID TRANSFERASE TAGU"/>
    <property type="match status" value="1"/>
</dbReference>
<proteinExistence type="inferred from homology"/>
<organism evidence="5 6">
    <name type="scientific">Apilactobacillus apinorum</name>
    <dbReference type="NCBI Taxonomy" id="1218495"/>
    <lineage>
        <taxon>Bacteria</taxon>
        <taxon>Bacillati</taxon>
        <taxon>Bacillota</taxon>
        <taxon>Bacilli</taxon>
        <taxon>Lactobacillales</taxon>
        <taxon>Lactobacillaceae</taxon>
        <taxon>Apilactobacillus</taxon>
    </lineage>
</organism>
<feature type="region of interest" description="Disordered" evidence="2">
    <location>
        <begin position="1"/>
        <end position="22"/>
    </location>
</feature>
<evidence type="ECO:0000256" key="1">
    <source>
        <dbReference type="ARBA" id="ARBA00006068"/>
    </source>
</evidence>
<evidence type="ECO:0000313" key="6">
    <source>
        <dbReference type="Proteomes" id="UP001438112"/>
    </source>
</evidence>
<comment type="caution">
    <text evidence="5">The sequence shown here is derived from an EMBL/GenBank/DDBJ whole genome shotgun (WGS) entry which is preliminary data.</text>
</comment>
<reference evidence="5 6" key="1">
    <citation type="submission" date="2024-03" db="EMBL/GenBank/DDBJ databases">
        <title>Inconsistent identification of Apilactobacillus kunkeei-related strains obtained by well-developed overall genome related indices.</title>
        <authorList>
            <person name="Maeno S."/>
            <person name="Endo A."/>
        </authorList>
    </citation>
    <scope>NUCLEOTIDE SEQUENCE [LARGE SCALE GENOMIC DNA]</scope>
    <source>
        <strain evidence="5 6">20H-10</strain>
    </source>
</reference>
<evidence type="ECO:0000256" key="2">
    <source>
        <dbReference type="SAM" id="MobiDB-lite"/>
    </source>
</evidence>
<gene>
    <name evidence="5" type="ORF">AP20H10_05100</name>
</gene>
<dbReference type="PANTHER" id="PTHR33392:SF6">
    <property type="entry name" value="POLYISOPRENYL-TEICHOIC ACID--PEPTIDOGLYCAN TEICHOIC ACID TRANSFERASE TAGU"/>
    <property type="match status" value="1"/>
</dbReference>
<comment type="similarity">
    <text evidence="1">Belongs to the LytR/CpsA/Psr (LCP) family.</text>
</comment>
<sequence length="324" mass="36411">MNNDEQMSRVSKQNKNKKPKKRMKTWKKVTLWIVGILVILIGVGAFTAYYKANQVANDVYKASGAKSVRNADKILQEKKPVSILFMGTDTDFDGRSDKGRTDSMMVITLNPKTKTTTMVSVPRDMKVNLPDFPQYSPSKINAAYTYGDAKEAINAMQEHFNIPIDYYVVLSLGGLRKAIDQVGGVDVVSPLTFSFKGENYVKGQLEHMDGTKAMWFSNMREQDPQGDYGRQARQRLVLTALMKKAISYKTVLNTAFIDSLSKNLKTNLTMNDMLQLALHYRDTNKNIKSDYAHGTNDNEDGVSFQDVSGSEQTRISNVINNSLK</sequence>
<dbReference type="Pfam" id="PF03816">
    <property type="entry name" value="LytR_cpsA_psr"/>
    <property type="match status" value="1"/>
</dbReference>
<protein>
    <submittedName>
        <fullName evidence="5">LCP family protein</fullName>
    </submittedName>
</protein>
<dbReference type="Gene3D" id="3.40.630.190">
    <property type="entry name" value="LCP protein"/>
    <property type="match status" value="1"/>
</dbReference>
<dbReference type="NCBIfam" id="TIGR00350">
    <property type="entry name" value="lytR_cpsA_psr"/>
    <property type="match status" value="1"/>
</dbReference>
<name>A0ABP9ZH67_9LACO</name>